<dbReference type="Pfam" id="PF10659">
    <property type="entry name" value="Trypan_glycop_C"/>
    <property type="match status" value="1"/>
</dbReference>
<keyword evidence="3" id="KW-1003">Cell membrane</keyword>
<protein>
    <submittedName>
        <fullName evidence="10">Variant surface glycoprotein 705</fullName>
    </submittedName>
</protein>
<proteinExistence type="predicted"/>
<evidence type="ECO:0000256" key="4">
    <source>
        <dbReference type="ARBA" id="ARBA00022622"/>
    </source>
</evidence>
<organism evidence="10">
    <name type="scientific">Trypanosoma brucei</name>
    <dbReference type="NCBI Taxonomy" id="5691"/>
    <lineage>
        <taxon>Eukaryota</taxon>
        <taxon>Discoba</taxon>
        <taxon>Euglenozoa</taxon>
        <taxon>Kinetoplastea</taxon>
        <taxon>Metakinetoplastina</taxon>
        <taxon>Trypanosomatida</taxon>
        <taxon>Trypanosomatidae</taxon>
        <taxon>Trypanosoma</taxon>
    </lineage>
</organism>
<reference evidence="10" key="1">
    <citation type="submission" date="2013-02" db="EMBL/GenBank/DDBJ databases">
        <authorList>
            <person name="Cross G.A.M."/>
            <person name="Kim H.-S."/>
            <person name="Wickstead B."/>
        </authorList>
    </citation>
    <scope>NUCLEOTIDE SEQUENCE</scope>
    <source>
        <strain evidence="10">Lister 427</strain>
    </source>
</reference>
<dbReference type="GO" id="GO:0098552">
    <property type="term" value="C:side of membrane"/>
    <property type="evidence" value="ECO:0007669"/>
    <property type="project" value="UniProtKB-KW"/>
</dbReference>
<keyword evidence="5" id="KW-0472">Membrane</keyword>
<evidence type="ECO:0000256" key="8">
    <source>
        <dbReference type="SAM" id="MobiDB-lite"/>
    </source>
</evidence>
<dbReference type="VEuPathDB" id="TriTrypDB:Tb11.v5.0296"/>
<accession>M4SV59</accession>
<evidence type="ECO:0000313" key="10">
    <source>
        <dbReference type="EMBL" id="AGH59884.1"/>
    </source>
</evidence>
<keyword evidence="4" id="KW-0336">GPI-anchor</keyword>
<dbReference type="Gene3D" id="3.30.1680.40">
    <property type="match status" value="1"/>
</dbReference>
<sequence length="511" mass="54796">MIAGPKTTQGFVTNKVQYKAAVTTLAVLFLTKAVESQSKEVLTDENLNAQIATRCDEAAYLAARAHAFQGELKSQQGVTAENQRTAALWELESLKTTGNRRTAFQALAAYGNALVRQQASSTAETRTTLATSLMILNRRIGAQAAINVIDSTTFSDTGALTPTTHQTDGNPLATTVTLTITPNSDCTLKEVGEIGDSGHTIGQPTGKKISIFADSAMKPATKLQGQVQFTCSGGTTPQWQSHAQLRGCSTTNNPGEIKLALSKAKLFATATPTAKFSTTDNSQTGGCGKQKDVEKQLVPLEAAVKYAVCTASTALTKPLEKLAELKLTELQNKPMLVAAIRELTGGAKLQGSTLTTTLNKLFGSDQATFQKDFITAIGSKQTKHRDGDELKDAELQTLIAGEAYTSAIGYLHHQNAKANAAKESTAQSPHVPAAECKDKPKDDCDPTKCEWKGSEDKGKCETKGGKEGPKAEENKEEKCKDKKKDDCKSPDCKWEGTECKDSSFLFKRNFL</sequence>
<reference evidence="10" key="2">
    <citation type="journal article" date="2014" name="Mol. Biochem. Parasitol.">
        <title>Capturing the variant surface glycoprotein repertoire (the VSGnome) of Trypanosoma brucei Lister 427.</title>
        <authorList>
            <person name="Cross G.A."/>
            <person name="Kim H.S."/>
            <person name="Wickstead B."/>
        </authorList>
    </citation>
    <scope>NUCLEOTIDE SEQUENCE</scope>
    <source>
        <strain evidence="10">Lister 427</strain>
    </source>
</reference>
<evidence type="ECO:0000256" key="7">
    <source>
        <dbReference type="ARBA" id="ARBA00023288"/>
    </source>
</evidence>
<feature type="compositionally biased region" description="Basic and acidic residues" evidence="8">
    <location>
        <begin position="435"/>
        <end position="492"/>
    </location>
</feature>
<evidence type="ECO:0000259" key="9">
    <source>
        <dbReference type="Pfam" id="PF10659"/>
    </source>
</evidence>
<name>M4SV59_9TRYP</name>
<dbReference type="SUPFAM" id="SSF58087">
    <property type="entry name" value="Variant surface glycoprotein (N-terminal domain)"/>
    <property type="match status" value="1"/>
</dbReference>
<dbReference type="InterPro" id="IPR019609">
    <property type="entry name" value="Variant_surf_glycoprt_trypan_C"/>
</dbReference>
<keyword evidence="7" id="KW-0449">Lipoprotein</keyword>
<evidence type="ECO:0000256" key="5">
    <source>
        <dbReference type="ARBA" id="ARBA00023136"/>
    </source>
</evidence>
<evidence type="ECO:0000256" key="2">
    <source>
        <dbReference type="ARBA" id="ARBA00004609"/>
    </source>
</evidence>
<dbReference type="VEuPathDB" id="TriTrypDB:Tb427_000475600"/>
<evidence type="ECO:0000256" key="1">
    <source>
        <dbReference type="ARBA" id="ARBA00002523"/>
    </source>
</evidence>
<comment type="subcellular location">
    <subcellularLocation>
        <location evidence="2">Cell membrane</location>
        <topology evidence="2">Lipid-anchor</topology>
        <topology evidence="2">GPI-anchor</topology>
    </subcellularLocation>
</comment>
<comment type="function">
    <text evidence="1">VSG forms a coat on the surface of the parasite. The trypanosome evades the immune response of the host by expressing a series of antigenically distinct VSGs from an estimated 1000 VSG genes.</text>
</comment>
<feature type="domain" description="Trypanosome variant surface glycoprotein C-terminal" evidence="9">
    <location>
        <begin position="436"/>
        <end position="510"/>
    </location>
</feature>
<dbReference type="EMBL" id="KC612453">
    <property type="protein sequence ID" value="AGH59884.1"/>
    <property type="molecule type" value="Genomic_DNA"/>
</dbReference>
<dbReference type="AlphaFoldDB" id="M4SV59"/>
<evidence type="ECO:0000256" key="3">
    <source>
        <dbReference type="ARBA" id="ARBA00022475"/>
    </source>
</evidence>
<evidence type="ECO:0000256" key="6">
    <source>
        <dbReference type="ARBA" id="ARBA00023180"/>
    </source>
</evidence>
<feature type="region of interest" description="Disordered" evidence="8">
    <location>
        <begin position="419"/>
        <end position="492"/>
    </location>
</feature>
<dbReference type="GO" id="GO:0005886">
    <property type="term" value="C:plasma membrane"/>
    <property type="evidence" value="ECO:0007669"/>
    <property type="project" value="UniProtKB-SubCell"/>
</dbReference>
<keyword evidence="6" id="KW-0325">Glycoprotein</keyword>